<accession>A0ACB9LPP8</accession>
<reference evidence="1 2" key="1">
    <citation type="journal article" date="2022" name="DNA Res.">
        <title>Chromosomal-level genome assembly of the orchid tree Bauhinia variegata (Leguminosae; Cercidoideae) supports the allotetraploid origin hypothesis of Bauhinia.</title>
        <authorList>
            <person name="Zhong Y."/>
            <person name="Chen Y."/>
            <person name="Zheng D."/>
            <person name="Pang J."/>
            <person name="Liu Y."/>
            <person name="Luo S."/>
            <person name="Meng S."/>
            <person name="Qian L."/>
            <person name="Wei D."/>
            <person name="Dai S."/>
            <person name="Zhou R."/>
        </authorList>
    </citation>
    <scope>NUCLEOTIDE SEQUENCE [LARGE SCALE GENOMIC DNA]</scope>
    <source>
        <strain evidence="1">BV-YZ2020</strain>
    </source>
</reference>
<keyword evidence="2" id="KW-1185">Reference proteome</keyword>
<name>A0ACB9LPP8_BAUVA</name>
<gene>
    <name evidence="1" type="ORF">L6164_026121</name>
</gene>
<dbReference type="EMBL" id="CM039436">
    <property type="protein sequence ID" value="KAI4313113.1"/>
    <property type="molecule type" value="Genomic_DNA"/>
</dbReference>
<dbReference type="Proteomes" id="UP000828941">
    <property type="component" value="Chromosome 11"/>
</dbReference>
<proteinExistence type="predicted"/>
<protein>
    <submittedName>
        <fullName evidence="1">Uncharacterized protein</fullName>
    </submittedName>
</protein>
<evidence type="ECO:0000313" key="2">
    <source>
        <dbReference type="Proteomes" id="UP000828941"/>
    </source>
</evidence>
<evidence type="ECO:0000313" key="1">
    <source>
        <dbReference type="EMBL" id="KAI4313113.1"/>
    </source>
</evidence>
<sequence length="699" mass="76992">MAHSWKRIPDPKVDALSDRVRDLLSCGANKPDSREVNLGSPVLTLQTRTRQSAPTASGLTSTTTSSSSSSSSRSVTVRSNPVSKKYDSGWKNQSSENSSIAAKSPRSSGSARKPRTVQARSDSGNTQPLKYLGQSSVNSPPRIVLPAGNICPSGKIGKTGMASNQSSRTDVLGSSTGIYGYGSIMRGGTTARGYVGDTTGVVNAKTMSGGSVNDTVKRAMQSVDPEELNIAGNEHCKKGQFIVALSLYDQAIALSPTNAAYWSNRAATLAGLGRMAEAVRECEEAVRLDPYYLRAHQRLASLFIRLGHLENARKHLFHQGLSPDPSELQKLELVEKHVSRCTDVRRRGDWICVLREIDAAIAAGADSSPHLLMCRAEALLKLHRTDDAESSLLNISQLETPTNSSSTKYFGMFFEAYSFFVRAKIDLALGRIENAITAAEKAVKIEPRNVEVVFLHNNVKMVARARARGNDLFKSKRYNEACSAYGEGLKVDTSNSVLYCNRAACWFKAGQWEKSIEDCNHALHFRPNYTKALLRRATANSKLERWVEAVKDYEILRRKLLDDKEVAEALFHAQVALKKSRGEEVHNLKFGGDVEVVSGLDQFRDAISLPGVFVVYFEIAPDTQCKQISSFVDTLCHRYPSINFLRVNIQECPAVATAENVHIVPTFKIYKNGSRVKEIICPSRDMLEHSVRHYSILNP</sequence>
<organism evidence="1 2">
    <name type="scientific">Bauhinia variegata</name>
    <name type="common">Purple orchid tree</name>
    <name type="synonym">Phanera variegata</name>
    <dbReference type="NCBI Taxonomy" id="167791"/>
    <lineage>
        <taxon>Eukaryota</taxon>
        <taxon>Viridiplantae</taxon>
        <taxon>Streptophyta</taxon>
        <taxon>Embryophyta</taxon>
        <taxon>Tracheophyta</taxon>
        <taxon>Spermatophyta</taxon>
        <taxon>Magnoliopsida</taxon>
        <taxon>eudicotyledons</taxon>
        <taxon>Gunneridae</taxon>
        <taxon>Pentapetalae</taxon>
        <taxon>rosids</taxon>
        <taxon>fabids</taxon>
        <taxon>Fabales</taxon>
        <taxon>Fabaceae</taxon>
        <taxon>Cercidoideae</taxon>
        <taxon>Cercideae</taxon>
        <taxon>Bauhiniinae</taxon>
        <taxon>Bauhinia</taxon>
    </lineage>
</organism>
<comment type="caution">
    <text evidence="1">The sequence shown here is derived from an EMBL/GenBank/DDBJ whole genome shotgun (WGS) entry which is preliminary data.</text>
</comment>